<comment type="caution">
    <text evidence="2">The sequence shown here is derived from an EMBL/GenBank/DDBJ whole genome shotgun (WGS) entry which is preliminary data.</text>
</comment>
<feature type="transmembrane region" description="Helical" evidence="1">
    <location>
        <begin position="92"/>
        <end position="115"/>
    </location>
</feature>
<dbReference type="RefSeq" id="WP_256401872.1">
    <property type="nucleotide sequence ID" value="NZ_JANHJR010000004.1"/>
</dbReference>
<protein>
    <submittedName>
        <fullName evidence="2">Uncharacterized protein</fullName>
    </submittedName>
</protein>
<keyword evidence="3" id="KW-1185">Reference proteome</keyword>
<accession>A0ABD6DN54</accession>
<keyword evidence="1" id="KW-1133">Transmembrane helix</keyword>
<keyword evidence="1" id="KW-0472">Membrane</keyword>
<dbReference type="AlphaFoldDB" id="A0ABD6DN54"/>
<dbReference type="Proteomes" id="UP001597034">
    <property type="component" value="Unassembled WGS sequence"/>
</dbReference>
<organism evidence="2 3">
    <name type="scientific">Haloarchaeobius litoreus</name>
    <dbReference type="NCBI Taxonomy" id="755306"/>
    <lineage>
        <taxon>Archaea</taxon>
        <taxon>Methanobacteriati</taxon>
        <taxon>Methanobacteriota</taxon>
        <taxon>Stenosarchaea group</taxon>
        <taxon>Halobacteria</taxon>
        <taxon>Halobacteriales</taxon>
        <taxon>Halorubellaceae</taxon>
        <taxon>Haloarchaeobius</taxon>
    </lineage>
</organism>
<feature type="transmembrane region" description="Helical" evidence="1">
    <location>
        <begin position="150"/>
        <end position="172"/>
    </location>
</feature>
<evidence type="ECO:0000313" key="2">
    <source>
        <dbReference type="EMBL" id="MFD1647647.1"/>
    </source>
</evidence>
<name>A0ABD6DN54_9EURY</name>
<keyword evidence="1" id="KW-0812">Transmembrane</keyword>
<feature type="transmembrane region" description="Helical" evidence="1">
    <location>
        <begin position="59"/>
        <end position="80"/>
    </location>
</feature>
<evidence type="ECO:0000313" key="3">
    <source>
        <dbReference type="Proteomes" id="UP001597034"/>
    </source>
</evidence>
<feature type="transmembrane region" description="Helical" evidence="1">
    <location>
        <begin position="121"/>
        <end position="138"/>
    </location>
</feature>
<reference evidence="2 3" key="1">
    <citation type="journal article" date="2019" name="Int. J. Syst. Evol. Microbiol.">
        <title>The Global Catalogue of Microorganisms (GCM) 10K type strain sequencing project: providing services to taxonomists for standard genome sequencing and annotation.</title>
        <authorList>
            <consortium name="The Broad Institute Genomics Platform"/>
            <consortium name="The Broad Institute Genome Sequencing Center for Infectious Disease"/>
            <person name="Wu L."/>
            <person name="Ma J."/>
        </authorList>
    </citation>
    <scope>NUCLEOTIDE SEQUENCE [LARGE SCALE GENOMIC DNA]</scope>
    <source>
        <strain evidence="2 3">CGMCC 1.10390</strain>
    </source>
</reference>
<gene>
    <name evidence="2" type="ORF">ACFSBL_18295</name>
</gene>
<proteinExistence type="predicted"/>
<evidence type="ECO:0000256" key="1">
    <source>
        <dbReference type="SAM" id="Phobius"/>
    </source>
</evidence>
<feature type="transmembrane region" description="Helical" evidence="1">
    <location>
        <begin position="15"/>
        <end position="39"/>
    </location>
</feature>
<sequence>MTDTSAIIRRVGRGVAYVLLGLVGTIAVALVLLNVTTGVQRPVYDALYLRLGPSGATEAAILIQFLASGLGAVALPLFVADYLHTGLANRDALLAVLGSFLGVLVVYTAVALAGFPSAPTAFLLLVVVLVGVPLLLRFRFDVRSGALPTFVGSVPAVVLLMLLAAFGLGWGWGYVVSAQEVPASSVDDAAVGTLSDAPPVESALFSSGNCETDADGYQTCDLPLRGFEHERVAVRALSELDVRCPYQGTSGDGGSAVVRHDERYFEVQCSPHGD</sequence>
<dbReference type="EMBL" id="JBHUDO010000004">
    <property type="protein sequence ID" value="MFD1647647.1"/>
    <property type="molecule type" value="Genomic_DNA"/>
</dbReference>